<gene>
    <name evidence="4" type="ORF">BG006_008827</name>
</gene>
<proteinExistence type="predicted"/>
<accession>A0A9P5VJB9</accession>
<dbReference type="GO" id="GO:0044550">
    <property type="term" value="P:secondary metabolite biosynthetic process"/>
    <property type="evidence" value="ECO:0007669"/>
    <property type="project" value="TreeGrafter"/>
</dbReference>
<dbReference type="AlphaFoldDB" id="A0A9P5VJB9"/>
<reference evidence="4" key="1">
    <citation type="journal article" date="2020" name="Fungal Divers.">
        <title>Resolving the Mortierellaceae phylogeny through synthesis of multi-gene phylogenetics and phylogenomics.</title>
        <authorList>
            <person name="Vandepol N."/>
            <person name="Liber J."/>
            <person name="Desiro A."/>
            <person name="Na H."/>
            <person name="Kennedy M."/>
            <person name="Barry K."/>
            <person name="Grigoriev I.V."/>
            <person name="Miller A.N."/>
            <person name="O'Donnell K."/>
            <person name="Stajich J.E."/>
            <person name="Bonito G."/>
        </authorList>
    </citation>
    <scope>NUCLEOTIDE SEQUENCE</scope>
    <source>
        <strain evidence="4">NVP1</strain>
    </source>
</reference>
<evidence type="ECO:0000256" key="1">
    <source>
        <dbReference type="ARBA" id="ARBA00022630"/>
    </source>
</evidence>
<dbReference type="PANTHER" id="PTHR46720">
    <property type="entry name" value="HYDROXYLASE, PUTATIVE (AFU_ORTHOLOGUE AFUA_3G01460)-RELATED"/>
    <property type="match status" value="1"/>
</dbReference>
<keyword evidence="1" id="KW-0285">Flavoprotein</keyword>
<sequence length="116" mass="13226">MPFEADTIPNTSVSTGVETTIFARADLHNLLLSKIPPSKIHFNKKIMFMMQNKEGVMLRFSDNTHIHGDILIGTDGAYSAVRQSLYKQLRDQDLLRQRRDDNGLSLHGWNDWTIGL</sequence>
<dbReference type="EMBL" id="JAAAUY010000610">
    <property type="protein sequence ID" value="KAF9327947.1"/>
    <property type="molecule type" value="Genomic_DNA"/>
</dbReference>
<dbReference type="PANTHER" id="PTHR46720:SF3">
    <property type="entry name" value="FAD-BINDING DOMAIN-CONTAINING PROTEIN-RELATED"/>
    <property type="match status" value="1"/>
</dbReference>
<dbReference type="InterPro" id="IPR036188">
    <property type="entry name" value="FAD/NAD-bd_sf"/>
</dbReference>
<dbReference type="Gene3D" id="3.50.50.60">
    <property type="entry name" value="FAD/NAD(P)-binding domain"/>
    <property type="match status" value="1"/>
</dbReference>
<evidence type="ECO:0008006" key="6">
    <source>
        <dbReference type="Google" id="ProtNLM"/>
    </source>
</evidence>
<evidence type="ECO:0000313" key="4">
    <source>
        <dbReference type="EMBL" id="KAF9327947.1"/>
    </source>
</evidence>
<dbReference type="InterPro" id="IPR051104">
    <property type="entry name" value="FAD_monoxygenase"/>
</dbReference>
<name>A0A9P5VJB9_9FUNG</name>
<dbReference type="GO" id="GO:0016491">
    <property type="term" value="F:oxidoreductase activity"/>
    <property type="evidence" value="ECO:0007669"/>
    <property type="project" value="UniProtKB-KW"/>
</dbReference>
<protein>
    <recommendedName>
        <fullName evidence="6">FAD-binding domain-containing protein</fullName>
    </recommendedName>
</protein>
<organism evidence="4 5">
    <name type="scientific">Podila minutissima</name>
    <dbReference type="NCBI Taxonomy" id="64525"/>
    <lineage>
        <taxon>Eukaryota</taxon>
        <taxon>Fungi</taxon>
        <taxon>Fungi incertae sedis</taxon>
        <taxon>Mucoromycota</taxon>
        <taxon>Mortierellomycotina</taxon>
        <taxon>Mortierellomycetes</taxon>
        <taxon>Mortierellales</taxon>
        <taxon>Mortierellaceae</taxon>
        <taxon>Podila</taxon>
    </lineage>
</organism>
<evidence type="ECO:0000313" key="5">
    <source>
        <dbReference type="Proteomes" id="UP000696485"/>
    </source>
</evidence>
<evidence type="ECO:0000256" key="3">
    <source>
        <dbReference type="ARBA" id="ARBA00023002"/>
    </source>
</evidence>
<keyword evidence="3" id="KW-0560">Oxidoreductase</keyword>
<keyword evidence="2" id="KW-0274">FAD</keyword>
<dbReference type="SUPFAM" id="SSF51905">
    <property type="entry name" value="FAD/NAD(P)-binding domain"/>
    <property type="match status" value="1"/>
</dbReference>
<comment type="caution">
    <text evidence="4">The sequence shown here is derived from an EMBL/GenBank/DDBJ whole genome shotgun (WGS) entry which is preliminary data.</text>
</comment>
<keyword evidence="5" id="KW-1185">Reference proteome</keyword>
<dbReference type="Proteomes" id="UP000696485">
    <property type="component" value="Unassembled WGS sequence"/>
</dbReference>
<evidence type="ECO:0000256" key="2">
    <source>
        <dbReference type="ARBA" id="ARBA00022827"/>
    </source>
</evidence>